<keyword evidence="6" id="KW-0408">Iron</keyword>
<dbReference type="AlphaFoldDB" id="A0A815J9N2"/>
<dbReference type="GO" id="GO:0031418">
    <property type="term" value="F:L-ascorbic acid binding"/>
    <property type="evidence" value="ECO:0007669"/>
    <property type="project" value="UniProtKB-KW"/>
</dbReference>
<gene>
    <name evidence="8" type="ORF">ZHD862_LOCUS31950</name>
</gene>
<dbReference type="EMBL" id="CAJNOT010003325">
    <property type="protein sequence ID" value="CAF1377715.1"/>
    <property type="molecule type" value="Genomic_DNA"/>
</dbReference>
<feature type="non-terminal residue" evidence="8">
    <location>
        <position position="1"/>
    </location>
</feature>
<evidence type="ECO:0000259" key="7">
    <source>
        <dbReference type="PROSITE" id="PS51471"/>
    </source>
</evidence>
<accession>A0A815J9N2</accession>
<evidence type="ECO:0000313" key="9">
    <source>
        <dbReference type="Proteomes" id="UP000663864"/>
    </source>
</evidence>
<dbReference type="SMART" id="SM00702">
    <property type="entry name" value="P4Hc"/>
    <property type="match status" value="1"/>
</dbReference>
<evidence type="ECO:0000256" key="5">
    <source>
        <dbReference type="ARBA" id="ARBA00023002"/>
    </source>
</evidence>
<organism evidence="8 9">
    <name type="scientific">Rotaria sordida</name>
    <dbReference type="NCBI Taxonomy" id="392033"/>
    <lineage>
        <taxon>Eukaryota</taxon>
        <taxon>Metazoa</taxon>
        <taxon>Spiralia</taxon>
        <taxon>Gnathifera</taxon>
        <taxon>Rotifera</taxon>
        <taxon>Eurotatoria</taxon>
        <taxon>Bdelloidea</taxon>
        <taxon>Philodinida</taxon>
        <taxon>Philodinidae</taxon>
        <taxon>Rotaria</taxon>
    </lineage>
</organism>
<comment type="cofactor">
    <cofactor evidence="1">
        <name>L-ascorbate</name>
        <dbReference type="ChEBI" id="CHEBI:38290"/>
    </cofactor>
</comment>
<proteinExistence type="predicted"/>
<dbReference type="PROSITE" id="PS51471">
    <property type="entry name" value="FE2OG_OXY"/>
    <property type="match status" value="1"/>
</dbReference>
<evidence type="ECO:0000256" key="4">
    <source>
        <dbReference type="ARBA" id="ARBA00022964"/>
    </source>
</evidence>
<sequence>NTIDNMSKGDMIVWVEDFNAHGDSECKHYINESERAGYTKLGAYQMSYRSNDRVIIVSQRLSDLLFKRLSAYFPDSINNDGSIWEPIGLNEVFRFCRYDRGGTFDAHRDAYFARSVNERSFMTINIYLNDTDAGCTRFLNPTGKKIIFQCQPQAGKALIFLHDEYHDGDVLRLGSKYLMRTDLIYRLKSNINQQEYCLNDKHIQAKQIYIQTKERENKDSSAKTLNVQRKPWSCSLQ</sequence>
<evidence type="ECO:0000256" key="3">
    <source>
        <dbReference type="ARBA" id="ARBA00022896"/>
    </source>
</evidence>
<dbReference type="InterPro" id="IPR044862">
    <property type="entry name" value="Pro_4_hyd_alph_FE2OG_OXY"/>
</dbReference>
<dbReference type="Gene3D" id="2.60.120.620">
    <property type="entry name" value="q2cbj1_9rhob like domain"/>
    <property type="match status" value="1"/>
</dbReference>
<comment type="caution">
    <text evidence="8">The sequence shown here is derived from an EMBL/GenBank/DDBJ whole genome shotgun (WGS) entry which is preliminary data.</text>
</comment>
<keyword evidence="5" id="KW-0560">Oxidoreductase</keyword>
<protein>
    <recommendedName>
        <fullName evidence="7">Fe2OG dioxygenase domain-containing protein</fullName>
    </recommendedName>
</protein>
<name>A0A815J9N2_9BILA</name>
<dbReference type="GO" id="GO:0005506">
    <property type="term" value="F:iron ion binding"/>
    <property type="evidence" value="ECO:0007669"/>
    <property type="project" value="InterPro"/>
</dbReference>
<dbReference type="GO" id="GO:0004656">
    <property type="term" value="F:procollagen-proline 4-dioxygenase activity"/>
    <property type="evidence" value="ECO:0007669"/>
    <property type="project" value="TreeGrafter"/>
</dbReference>
<dbReference type="InterPro" id="IPR006620">
    <property type="entry name" value="Pro_4_hyd_alph"/>
</dbReference>
<keyword evidence="2" id="KW-0479">Metal-binding</keyword>
<evidence type="ECO:0000256" key="2">
    <source>
        <dbReference type="ARBA" id="ARBA00022723"/>
    </source>
</evidence>
<dbReference type="Pfam" id="PF13640">
    <property type="entry name" value="2OG-FeII_Oxy_3"/>
    <property type="match status" value="1"/>
</dbReference>
<dbReference type="InterPro" id="IPR005123">
    <property type="entry name" value="Oxoglu/Fe-dep_dioxygenase_dom"/>
</dbReference>
<reference evidence="8" key="1">
    <citation type="submission" date="2021-02" db="EMBL/GenBank/DDBJ databases">
        <authorList>
            <person name="Nowell W R."/>
        </authorList>
    </citation>
    <scope>NUCLEOTIDE SEQUENCE</scope>
</reference>
<dbReference type="Proteomes" id="UP000663864">
    <property type="component" value="Unassembled WGS sequence"/>
</dbReference>
<dbReference type="GO" id="GO:0005783">
    <property type="term" value="C:endoplasmic reticulum"/>
    <property type="evidence" value="ECO:0007669"/>
    <property type="project" value="TreeGrafter"/>
</dbReference>
<evidence type="ECO:0000256" key="6">
    <source>
        <dbReference type="ARBA" id="ARBA00023004"/>
    </source>
</evidence>
<keyword evidence="3" id="KW-0847">Vitamin C</keyword>
<dbReference type="PANTHER" id="PTHR10869:SF236">
    <property type="entry name" value="PROLYL 4-HYDROXYLASE ALPHA SUBUNIT DOMAIN-CONTAINING PROTEIN"/>
    <property type="match status" value="1"/>
</dbReference>
<feature type="domain" description="Fe2OG dioxygenase" evidence="7">
    <location>
        <begin position="88"/>
        <end position="189"/>
    </location>
</feature>
<evidence type="ECO:0000256" key="1">
    <source>
        <dbReference type="ARBA" id="ARBA00001961"/>
    </source>
</evidence>
<evidence type="ECO:0000313" key="8">
    <source>
        <dbReference type="EMBL" id="CAF1377715.1"/>
    </source>
</evidence>
<dbReference type="PANTHER" id="PTHR10869">
    <property type="entry name" value="PROLYL 4-HYDROXYLASE ALPHA SUBUNIT"/>
    <property type="match status" value="1"/>
</dbReference>
<dbReference type="InterPro" id="IPR045054">
    <property type="entry name" value="P4HA-like"/>
</dbReference>
<keyword evidence="4" id="KW-0223">Dioxygenase</keyword>